<reference evidence="1 2" key="1">
    <citation type="submission" date="2014-04" db="EMBL/GenBank/DDBJ databases">
        <authorList>
            <consortium name="DOE Joint Genome Institute"/>
            <person name="Kuo A."/>
            <person name="Zuccaro A."/>
            <person name="Kohler A."/>
            <person name="Nagy L.G."/>
            <person name="Floudas D."/>
            <person name="Copeland A."/>
            <person name="Barry K.W."/>
            <person name="Cichocki N."/>
            <person name="Veneault-Fourrey C."/>
            <person name="LaButti K."/>
            <person name="Lindquist E.A."/>
            <person name="Lipzen A."/>
            <person name="Lundell T."/>
            <person name="Morin E."/>
            <person name="Murat C."/>
            <person name="Sun H."/>
            <person name="Tunlid A."/>
            <person name="Henrissat B."/>
            <person name="Grigoriev I.V."/>
            <person name="Hibbett D.S."/>
            <person name="Martin F."/>
            <person name="Nordberg H.P."/>
            <person name="Cantor M.N."/>
            <person name="Hua S.X."/>
        </authorList>
    </citation>
    <scope>NUCLEOTIDE SEQUENCE [LARGE SCALE GENOMIC DNA]</scope>
    <source>
        <strain evidence="1 2">MAFF 305830</strain>
    </source>
</reference>
<reference evidence="2" key="2">
    <citation type="submission" date="2015-01" db="EMBL/GenBank/DDBJ databases">
        <title>Evolutionary Origins and Diversification of the Mycorrhizal Mutualists.</title>
        <authorList>
            <consortium name="DOE Joint Genome Institute"/>
            <consortium name="Mycorrhizal Genomics Consortium"/>
            <person name="Kohler A."/>
            <person name="Kuo A."/>
            <person name="Nagy L.G."/>
            <person name="Floudas D."/>
            <person name="Copeland A."/>
            <person name="Barry K.W."/>
            <person name="Cichocki N."/>
            <person name="Veneault-Fourrey C."/>
            <person name="LaButti K."/>
            <person name="Lindquist E.A."/>
            <person name="Lipzen A."/>
            <person name="Lundell T."/>
            <person name="Morin E."/>
            <person name="Murat C."/>
            <person name="Riley R."/>
            <person name="Ohm R."/>
            <person name="Sun H."/>
            <person name="Tunlid A."/>
            <person name="Henrissat B."/>
            <person name="Grigoriev I.V."/>
            <person name="Hibbett D.S."/>
            <person name="Martin F."/>
        </authorList>
    </citation>
    <scope>NUCLEOTIDE SEQUENCE [LARGE SCALE GENOMIC DNA]</scope>
    <source>
        <strain evidence="2">MAFF 305830</strain>
    </source>
</reference>
<name>A0A0C2XF32_SERVB</name>
<organism evidence="1 2">
    <name type="scientific">Serendipita vermifera MAFF 305830</name>
    <dbReference type="NCBI Taxonomy" id="933852"/>
    <lineage>
        <taxon>Eukaryota</taxon>
        <taxon>Fungi</taxon>
        <taxon>Dikarya</taxon>
        <taxon>Basidiomycota</taxon>
        <taxon>Agaricomycotina</taxon>
        <taxon>Agaricomycetes</taxon>
        <taxon>Sebacinales</taxon>
        <taxon>Serendipitaceae</taxon>
        <taxon>Serendipita</taxon>
    </lineage>
</organism>
<protein>
    <submittedName>
        <fullName evidence="1">Uncharacterized protein</fullName>
    </submittedName>
</protein>
<gene>
    <name evidence="1" type="ORF">M408DRAFT_164045</name>
</gene>
<dbReference type="AlphaFoldDB" id="A0A0C2XF32"/>
<keyword evidence="2" id="KW-1185">Reference proteome</keyword>
<dbReference type="HOGENOM" id="CLU_1918373_0_0_1"/>
<sequence length="132" mass="14743">MEASFTLTLSRQPLRLPAIPPGRYNLIAKMLPKPLDVAIVKYTGPYRDQIIDILLQLCGYDSHSVVLALIDGTHDPETVFASLVGPWGSLCDMTPTTTRDGVDVIRCRLSGCSEAFRGRRLHQDYGRHFPLF</sequence>
<dbReference type="Proteomes" id="UP000054097">
    <property type="component" value="Unassembled WGS sequence"/>
</dbReference>
<evidence type="ECO:0000313" key="2">
    <source>
        <dbReference type="Proteomes" id="UP000054097"/>
    </source>
</evidence>
<accession>A0A0C2XF32</accession>
<dbReference type="EMBL" id="KN824297">
    <property type="protein sequence ID" value="KIM27747.1"/>
    <property type="molecule type" value="Genomic_DNA"/>
</dbReference>
<proteinExistence type="predicted"/>
<evidence type="ECO:0000313" key="1">
    <source>
        <dbReference type="EMBL" id="KIM27747.1"/>
    </source>
</evidence>